<dbReference type="SUPFAM" id="SSF69304">
    <property type="entry name" value="Tricorn protease N-terminal domain"/>
    <property type="match status" value="1"/>
</dbReference>
<comment type="caution">
    <text evidence="2">The sequence shown here is derived from an EMBL/GenBank/DDBJ whole genome shotgun (WGS) entry which is preliminary data.</text>
</comment>
<accession>A0A9X4B445</accession>
<protein>
    <recommendedName>
        <fullName evidence="4">Lipoprotein</fullName>
    </recommendedName>
</protein>
<dbReference type="Proteomes" id="UP001141183">
    <property type="component" value="Unassembled WGS sequence"/>
</dbReference>
<evidence type="ECO:0008006" key="4">
    <source>
        <dbReference type="Google" id="ProtNLM"/>
    </source>
</evidence>
<gene>
    <name evidence="2" type="ORF">NE398_19330</name>
</gene>
<dbReference type="EMBL" id="JAMRYU010000028">
    <property type="protein sequence ID" value="MDC4242286.1"/>
    <property type="molecule type" value="Genomic_DNA"/>
</dbReference>
<sequence length="328" mass="37820">MNKKRIRNIFLVNFILLISIFLYGCKNKVEEKNKVDILNGAVAIENSGEYKIYNLTNDKYEKVDTEYIITAYDLESGNFIYNENGEYKINYLGKEENIEEEKIVISPKLAKNGEYLAYFLKDEYLDLKIKDLSKNKNISIDTKVAISGELIDWLNGNTLVYYGIREDKTNGIFTYNIDSNEEKLLYKLDLGYVEFLKVLDNGIVFVQEKEGKQKILKVIDEDGEVNEVIEDVLDVSDVESTQEGIFILGKLENNNYSLYKYHDKKAKRLVYDFPKLINLEKGLSKDKDGNIIFVGGEDVKVERIYRCTDDAISIIDGASGTYNFIECR</sequence>
<reference evidence="2" key="1">
    <citation type="submission" date="2022-05" db="EMBL/GenBank/DDBJ databases">
        <title>Draft genome sequence of Clostridium tertium strain CP3 isolated from Peru.</title>
        <authorList>
            <person name="Hurtado R."/>
            <person name="Lima L."/>
            <person name="Sousa T."/>
            <person name="Jaiswal A.K."/>
            <person name="Tiwari S."/>
            <person name="Maturrano L."/>
            <person name="Brenig B."/>
            <person name="Azevedo V."/>
        </authorList>
    </citation>
    <scope>NUCLEOTIDE SEQUENCE</scope>
    <source>
        <strain evidence="2">CP3</strain>
    </source>
</reference>
<keyword evidence="1" id="KW-0472">Membrane</keyword>
<feature type="transmembrane region" description="Helical" evidence="1">
    <location>
        <begin position="7"/>
        <end position="24"/>
    </location>
</feature>
<keyword evidence="1" id="KW-0812">Transmembrane</keyword>
<dbReference type="RefSeq" id="WP_008679160.1">
    <property type="nucleotide sequence ID" value="NZ_CABKOG010000003.1"/>
</dbReference>
<name>A0A9X4B445_9CLOT</name>
<dbReference type="PROSITE" id="PS51257">
    <property type="entry name" value="PROKAR_LIPOPROTEIN"/>
    <property type="match status" value="1"/>
</dbReference>
<keyword evidence="3" id="KW-1185">Reference proteome</keyword>
<keyword evidence="1" id="KW-1133">Transmembrane helix</keyword>
<evidence type="ECO:0000256" key="1">
    <source>
        <dbReference type="SAM" id="Phobius"/>
    </source>
</evidence>
<evidence type="ECO:0000313" key="2">
    <source>
        <dbReference type="EMBL" id="MDC4242286.1"/>
    </source>
</evidence>
<evidence type="ECO:0000313" key="3">
    <source>
        <dbReference type="Proteomes" id="UP001141183"/>
    </source>
</evidence>
<organism evidence="2 3">
    <name type="scientific">Clostridium tertium</name>
    <dbReference type="NCBI Taxonomy" id="1559"/>
    <lineage>
        <taxon>Bacteria</taxon>
        <taxon>Bacillati</taxon>
        <taxon>Bacillota</taxon>
        <taxon>Clostridia</taxon>
        <taxon>Eubacteriales</taxon>
        <taxon>Clostridiaceae</taxon>
        <taxon>Clostridium</taxon>
    </lineage>
</organism>
<dbReference type="AlphaFoldDB" id="A0A9X4B445"/>
<proteinExistence type="predicted"/>